<keyword evidence="2" id="KW-1185">Reference proteome</keyword>
<dbReference type="FunFam" id="1.10.472.10:FF:000086">
    <property type="entry name" value="Cyclin domain protein"/>
    <property type="match status" value="1"/>
</dbReference>
<dbReference type="InterPro" id="IPR036915">
    <property type="entry name" value="Cyclin-like_sf"/>
</dbReference>
<dbReference type="FunFam" id="1.10.472.10:FF:000126">
    <property type="entry name" value="Cyclin domain protein"/>
    <property type="match status" value="1"/>
</dbReference>
<sequence length="301" mass="32692">MATPASSGLKFLSNALATPEQLSNSSSAIDGVAPDLEASIRFAGALLTQAAGVLLRLSQDIIAQAIVTFTRFWIGSEGGSLRIYNVKDVSAAALYLTAKLSFQPTSPRSVLNVYGFLLSKEASPLWCINPTPVRATDPPPNPESYVLTEGQYQAQRLVLMRTEAIILRTLGFNTHVALPHTVSLTYLQTLGVTAPGVAKRVFGHLNSALLSPQLLCVTHQPNALAVAAIYLAAREEGVKLVDSEWWEVFDVDREELGFLVVGMRSMEGFAQAEFDKWKGRSVPMTVEEVESEIERRGTEGE</sequence>
<dbReference type="SUPFAM" id="SSF47954">
    <property type="entry name" value="Cyclin-like"/>
    <property type="match status" value="2"/>
</dbReference>
<dbReference type="STRING" id="1450537.A0A395I3P5"/>
<dbReference type="VEuPathDB" id="FungiDB:BO97DRAFT_365121"/>
<dbReference type="GeneID" id="37196854"/>
<dbReference type="PANTHER" id="PTHR10026">
    <property type="entry name" value="CYCLIN"/>
    <property type="match status" value="1"/>
</dbReference>
<proteinExistence type="predicted"/>
<dbReference type="InterPro" id="IPR043198">
    <property type="entry name" value="Cyclin/Ssn8"/>
</dbReference>
<dbReference type="Gene3D" id="1.10.472.10">
    <property type="entry name" value="Cyclin-like"/>
    <property type="match status" value="2"/>
</dbReference>
<dbReference type="GO" id="GO:0006357">
    <property type="term" value="P:regulation of transcription by RNA polymerase II"/>
    <property type="evidence" value="ECO:0007669"/>
    <property type="project" value="InterPro"/>
</dbReference>
<evidence type="ECO:0000313" key="2">
    <source>
        <dbReference type="Proteomes" id="UP000248961"/>
    </source>
</evidence>
<evidence type="ECO:0000313" key="1">
    <source>
        <dbReference type="EMBL" id="RAL14233.1"/>
    </source>
</evidence>
<gene>
    <name evidence="1" type="ORF">BO97DRAFT_365121</name>
</gene>
<dbReference type="RefSeq" id="XP_025553387.1">
    <property type="nucleotide sequence ID" value="XM_025692565.1"/>
</dbReference>
<dbReference type="OrthoDB" id="10264655at2759"/>
<dbReference type="AlphaFoldDB" id="A0A395I3P5"/>
<reference evidence="1 2" key="1">
    <citation type="submission" date="2018-02" db="EMBL/GenBank/DDBJ databases">
        <title>The genomes of Aspergillus section Nigri reveals drivers in fungal speciation.</title>
        <authorList>
            <consortium name="DOE Joint Genome Institute"/>
            <person name="Vesth T.C."/>
            <person name="Nybo J."/>
            <person name="Theobald S."/>
            <person name="Brandl J."/>
            <person name="Frisvad J.C."/>
            <person name="Nielsen K.F."/>
            <person name="Lyhne E.K."/>
            <person name="Kogle M.E."/>
            <person name="Kuo A."/>
            <person name="Riley R."/>
            <person name="Clum A."/>
            <person name="Nolan M."/>
            <person name="Lipzen A."/>
            <person name="Salamov A."/>
            <person name="Henrissat B."/>
            <person name="Wiebenga A."/>
            <person name="De vries R.P."/>
            <person name="Grigoriev I.V."/>
            <person name="Mortensen U.H."/>
            <person name="Andersen M.R."/>
            <person name="Baker S.E."/>
        </authorList>
    </citation>
    <scope>NUCLEOTIDE SEQUENCE [LARGE SCALE GENOMIC DNA]</scope>
    <source>
        <strain evidence="1 2">CBS 101889</strain>
    </source>
</reference>
<dbReference type="EMBL" id="KZ824275">
    <property type="protein sequence ID" value="RAL14233.1"/>
    <property type="molecule type" value="Genomic_DNA"/>
</dbReference>
<name>A0A395I3P5_ASPHC</name>
<protein>
    <submittedName>
        <fullName evidence="1">Cyclin domain protein</fullName>
    </submittedName>
</protein>
<accession>A0A395I3P5</accession>
<dbReference type="GO" id="GO:0016538">
    <property type="term" value="F:cyclin-dependent protein serine/threonine kinase regulator activity"/>
    <property type="evidence" value="ECO:0007669"/>
    <property type="project" value="InterPro"/>
</dbReference>
<organism evidence="1 2">
    <name type="scientific">Aspergillus homomorphus (strain CBS 101889)</name>
    <dbReference type="NCBI Taxonomy" id="1450537"/>
    <lineage>
        <taxon>Eukaryota</taxon>
        <taxon>Fungi</taxon>
        <taxon>Dikarya</taxon>
        <taxon>Ascomycota</taxon>
        <taxon>Pezizomycotina</taxon>
        <taxon>Eurotiomycetes</taxon>
        <taxon>Eurotiomycetidae</taxon>
        <taxon>Eurotiales</taxon>
        <taxon>Aspergillaceae</taxon>
        <taxon>Aspergillus</taxon>
        <taxon>Aspergillus subgen. Circumdati</taxon>
    </lineage>
</organism>
<dbReference type="Proteomes" id="UP000248961">
    <property type="component" value="Unassembled WGS sequence"/>
</dbReference>